<reference evidence="1" key="3">
    <citation type="submission" date="2020-06" db="EMBL/GenBank/DDBJ databases">
        <title>Helianthus annuus Genome sequencing and assembly Release 2.</title>
        <authorList>
            <person name="Gouzy J."/>
            <person name="Langlade N."/>
            <person name="Munos S."/>
        </authorList>
    </citation>
    <scope>NUCLEOTIDE SEQUENCE</scope>
    <source>
        <tissue evidence="1">Leaves</tissue>
    </source>
</reference>
<evidence type="ECO:0000313" key="3">
    <source>
        <dbReference type="Proteomes" id="UP000215914"/>
    </source>
</evidence>
<dbReference type="STRING" id="4232.A0A251UTT3"/>
<dbReference type="InParanoid" id="A0A251UTT3"/>
<dbReference type="AlphaFoldDB" id="A0A251UTT3"/>
<keyword evidence="3" id="KW-1185">Reference proteome</keyword>
<protein>
    <submittedName>
        <fullName evidence="2">Uncharacterized protein</fullName>
    </submittedName>
</protein>
<proteinExistence type="predicted"/>
<dbReference type="EMBL" id="MNCJ02000320">
    <property type="protein sequence ID" value="KAF5807691.1"/>
    <property type="molecule type" value="Genomic_DNA"/>
</dbReference>
<evidence type="ECO:0000313" key="2">
    <source>
        <dbReference type="EMBL" id="OTG26787.1"/>
    </source>
</evidence>
<evidence type="ECO:0000313" key="1">
    <source>
        <dbReference type="EMBL" id="KAF5807691.1"/>
    </source>
</evidence>
<dbReference type="Gramene" id="mRNA:HanXRQr2_Chr05g0236491">
    <property type="protein sequence ID" value="mRNA:HanXRQr2_Chr05g0236491"/>
    <property type="gene ID" value="HanXRQr2_Chr05g0236491"/>
</dbReference>
<dbReference type="EMBL" id="CM007894">
    <property type="protein sequence ID" value="OTG26787.1"/>
    <property type="molecule type" value="Genomic_DNA"/>
</dbReference>
<accession>A0A251UTT3</accession>
<organism evidence="2 3">
    <name type="scientific">Helianthus annuus</name>
    <name type="common">Common sunflower</name>
    <dbReference type="NCBI Taxonomy" id="4232"/>
    <lineage>
        <taxon>Eukaryota</taxon>
        <taxon>Viridiplantae</taxon>
        <taxon>Streptophyta</taxon>
        <taxon>Embryophyta</taxon>
        <taxon>Tracheophyta</taxon>
        <taxon>Spermatophyta</taxon>
        <taxon>Magnoliopsida</taxon>
        <taxon>eudicotyledons</taxon>
        <taxon>Gunneridae</taxon>
        <taxon>Pentapetalae</taxon>
        <taxon>asterids</taxon>
        <taxon>campanulids</taxon>
        <taxon>Asterales</taxon>
        <taxon>Asteraceae</taxon>
        <taxon>Asteroideae</taxon>
        <taxon>Heliantheae alliance</taxon>
        <taxon>Heliantheae</taxon>
        <taxon>Helianthus</taxon>
    </lineage>
</organism>
<reference evidence="2" key="2">
    <citation type="submission" date="2017-02" db="EMBL/GenBank/DDBJ databases">
        <title>Sunflower complete genome.</title>
        <authorList>
            <person name="Langlade N."/>
            <person name="Munos S."/>
        </authorList>
    </citation>
    <scope>NUCLEOTIDE SEQUENCE [LARGE SCALE GENOMIC DNA]</scope>
    <source>
        <tissue evidence="2">Leaves</tissue>
    </source>
</reference>
<sequence length="106" mass="11764">MAACFVSLCDFTSPKTLIKDIDAQKTDSCRLHLSSSTFVNGICFTPPNSREQELLSLKLHRNPVAAVILDYRVFCTPRVISGFWIGPDVEDGSGFVEAIVYQMFDA</sequence>
<dbReference type="Proteomes" id="UP000215914">
    <property type="component" value="Chromosome 5"/>
</dbReference>
<reference evidence="1 3" key="1">
    <citation type="journal article" date="2017" name="Nature">
        <title>The sunflower genome provides insights into oil metabolism, flowering and Asterid evolution.</title>
        <authorList>
            <person name="Badouin H."/>
            <person name="Gouzy J."/>
            <person name="Grassa C.J."/>
            <person name="Murat F."/>
            <person name="Staton S.E."/>
            <person name="Cottret L."/>
            <person name="Lelandais-Briere C."/>
            <person name="Owens G.L."/>
            <person name="Carrere S."/>
            <person name="Mayjonade B."/>
            <person name="Legrand L."/>
            <person name="Gill N."/>
            <person name="Kane N.C."/>
            <person name="Bowers J.E."/>
            <person name="Hubner S."/>
            <person name="Bellec A."/>
            <person name="Berard A."/>
            <person name="Berges H."/>
            <person name="Blanchet N."/>
            <person name="Boniface M.C."/>
            <person name="Brunel D."/>
            <person name="Catrice O."/>
            <person name="Chaidir N."/>
            <person name="Claudel C."/>
            <person name="Donnadieu C."/>
            <person name="Faraut T."/>
            <person name="Fievet G."/>
            <person name="Helmstetter N."/>
            <person name="King M."/>
            <person name="Knapp S.J."/>
            <person name="Lai Z."/>
            <person name="Le Paslier M.C."/>
            <person name="Lippi Y."/>
            <person name="Lorenzon L."/>
            <person name="Mandel J.R."/>
            <person name="Marage G."/>
            <person name="Marchand G."/>
            <person name="Marquand E."/>
            <person name="Bret-Mestries E."/>
            <person name="Morien E."/>
            <person name="Nambeesan S."/>
            <person name="Nguyen T."/>
            <person name="Pegot-Espagnet P."/>
            <person name="Pouilly N."/>
            <person name="Raftis F."/>
            <person name="Sallet E."/>
            <person name="Schiex T."/>
            <person name="Thomas J."/>
            <person name="Vandecasteele C."/>
            <person name="Vares D."/>
            <person name="Vear F."/>
            <person name="Vautrin S."/>
            <person name="Crespi M."/>
            <person name="Mangin B."/>
            <person name="Burke J.M."/>
            <person name="Salse J."/>
            <person name="Munos S."/>
            <person name="Vincourt P."/>
            <person name="Rieseberg L.H."/>
            <person name="Langlade N.B."/>
        </authorList>
    </citation>
    <scope>NUCLEOTIDE SEQUENCE [LARGE SCALE GENOMIC DNA]</scope>
    <source>
        <strain evidence="3">cv. SF193</strain>
        <tissue evidence="1">Leaves</tissue>
    </source>
</reference>
<gene>
    <name evidence="2" type="ORF">HannXRQ_Chr05g0162541</name>
    <name evidence="1" type="ORF">HanXRQr2_Chr05g0236491</name>
</gene>
<name>A0A251UTT3_HELAN</name>
<dbReference type="OMA" id="ASEMWIE"/>